<proteinExistence type="predicted"/>
<organism evidence="1">
    <name type="scientific">Rhizophora mucronata</name>
    <name type="common">Asiatic mangrove</name>
    <dbReference type="NCBI Taxonomy" id="61149"/>
    <lineage>
        <taxon>Eukaryota</taxon>
        <taxon>Viridiplantae</taxon>
        <taxon>Streptophyta</taxon>
        <taxon>Embryophyta</taxon>
        <taxon>Tracheophyta</taxon>
        <taxon>Spermatophyta</taxon>
        <taxon>Magnoliopsida</taxon>
        <taxon>eudicotyledons</taxon>
        <taxon>Gunneridae</taxon>
        <taxon>Pentapetalae</taxon>
        <taxon>rosids</taxon>
        <taxon>fabids</taxon>
        <taxon>Malpighiales</taxon>
        <taxon>Rhizophoraceae</taxon>
        <taxon>Rhizophora</taxon>
    </lineage>
</organism>
<reference evidence="1" key="1">
    <citation type="submission" date="2018-02" db="EMBL/GenBank/DDBJ databases">
        <title>Rhizophora mucronata_Transcriptome.</title>
        <authorList>
            <person name="Meera S.P."/>
            <person name="Sreeshan A."/>
            <person name="Augustine A."/>
        </authorList>
    </citation>
    <scope>NUCLEOTIDE SEQUENCE</scope>
    <source>
        <tissue evidence="1">Leaf</tissue>
    </source>
</reference>
<evidence type="ECO:0000313" key="1">
    <source>
        <dbReference type="EMBL" id="MBX22711.1"/>
    </source>
</evidence>
<name>A0A2P2LXL7_RHIMU</name>
<dbReference type="EMBL" id="GGEC01042227">
    <property type="protein sequence ID" value="MBX22711.1"/>
    <property type="molecule type" value="Transcribed_RNA"/>
</dbReference>
<accession>A0A2P2LXL7</accession>
<sequence length="12" mass="1428">MWRSGRSDARCC</sequence>
<protein>
    <submittedName>
        <fullName evidence="1">Uncharacterized protein</fullName>
    </submittedName>
</protein>